<sequence>MKIMEGFATSSTATVSRLRCSVERPFTPGNPTKAFLNGFSSTSSITSSMNIFLV</sequence>
<name>A0A2P2JV19_RHIMU</name>
<reference evidence="1" key="1">
    <citation type="submission" date="2018-02" db="EMBL/GenBank/DDBJ databases">
        <title>Rhizophora mucronata_Transcriptome.</title>
        <authorList>
            <person name="Meera S.P."/>
            <person name="Sreeshan A."/>
            <person name="Augustine A."/>
        </authorList>
    </citation>
    <scope>NUCLEOTIDE SEQUENCE</scope>
    <source>
        <tissue evidence="1">Leaf</tissue>
    </source>
</reference>
<dbReference type="AlphaFoldDB" id="A0A2P2JV19"/>
<proteinExistence type="predicted"/>
<evidence type="ECO:0000313" key="1">
    <source>
        <dbReference type="EMBL" id="MBW97301.1"/>
    </source>
</evidence>
<dbReference type="EMBL" id="GGEC01016818">
    <property type="protein sequence ID" value="MBW97301.1"/>
    <property type="molecule type" value="Transcribed_RNA"/>
</dbReference>
<protein>
    <submittedName>
        <fullName evidence="1">Pleiotropic drug resistance protein 1</fullName>
    </submittedName>
</protein>
<accession>A0A2P2JV19</accession>
<organism evidence="1">
    <name type="scientific">Rhizophora mucronata</name>
    <name type="common">Asiatic mangrove</name>
    <dbReference type="NCBI Taxonomy" id="61149"/>
    <lineage>
        <taxon>Eukaryota</taxon>
        <taxon>Viridiplantae</taxon>
        <taxon>Streptophyta</taxon>
        <taxon>Embryophyta</taxon>
        <taxon>Tracheophyta</taxon>
        <taxon>Spermatophyta</taxon>
        <taxon>Magnoliopsida</taxon>
        <taxon>eudicotyledons</taxon>
        <taxon>Gunneridae</taxon>
        <taxon>Pentapetalae</taxon>
        <taxon>rosids</taxon>
        <taxon>fabids</taxon>
        <taxon>Malpighiales</taxon>
        <taxon>Rhizophoraceae</taxon>
        <taxon>Rhizophora</taxon>
    </lineage>
</organism>